<keyword evidence="3" id="KW-1185">Reference proteome</keyword>
<keyword evidence="1" id="KW-1133">Transmembrane helix</keyword>
<dbReference type="EMBL" id="LMBR01000158">
    <property type="protein sequence ID" value="KUL25950.1"/>
    <property type="molecule type" value="Genomic_DNA"/>
</dbReference>
<dbReference type="AlphaFoldDB" id="A0A101JFU3"/>
<dbReference type="Proteomes" id="UP000053937">
    <property type="component" value="Unassembled WGS sequence"/>
</dbReference>
<gene>
    <name evidence="2" type="ORF">ASB62_06480</name>
</gene>
<feature type="transmembrane region" description="Helical" evidence="1">
    <location>
        <begin position="71"/>
        <end position="93"/>
    </location>
</feature>
<name>A0A101JFU3_CHLLI</name>
<feature type="transmembrane region" description="Helical" evidence="1">
    <location>
        <begin position="12"/>
        <end position="36"/>
    </location>
</feature>
<feature type="transmembrane region" description="Helical" evidence="1">
    <location>
        <begin position="113"/>
        <end position="133"/>
    </location>
</feature>
<protein>
    <submittedName>
        <fullName evidence="2">Uncharacterized protein</fullName>
    </submittedName>
</protein>
<dbReference type="OrthoDB" id="595355at2"/>
<evidence type="ECO:0000256" key="1">
    <source>
        <dbReference type="SAM" id="Phobius"/>
    </source>
</evidence>
<accession>A0A101JFU3</accession>
<sequence length="139" mass="15128">MKRLVFTGGLAYFGFVFGAGFVLGALRVSFLVPGIGVRYAELAEMPFMFSVIVLSAIYVTRRFAIPRSLSVRFGMGLLALGLLLVSELLLAVALQDLSLADYISSRDPVSGSVYLVMLALFAVMPVLVGRSAVRRYRNL</sequence>
<evidence type="ECO:0000313" key="3">
    <source>
        <dbReference type="Proteomes" id="UP000053937"/>
    </source>
</evidence>
<reference evidence="2 3" key="1">
    <citation type="submission" date="2015-10" db="EMBL/GenBank/DDBJ databases">
        <title>Draft Genome Sequence of Chlorobium limicola strain Frasassi Growing under Artificial Lighting in the Frasassi Cave System.</title>
        <authorList>
            <person name="Mansor M."/>
            <person name="Macalady J."/>
        </authorList>
    </citation>
    <scope>NUCLEOTIDE SEQUENCE [LARGE SCALE GENOMIC DNA]</scope>
    <source>
        <strain evidence="2 3">Frasassi</strain>
    </source>
</reference>
<comment type="caution">
    <text evidence="2">The sequence shown here is derived from an EMBL/GenBank/DDBJ whole genome shotgun (WGS) entry which is preliminary data.</text>
</comment>
<dbReference type="RefSeq" id="WP_059139137.1">
    <property type="nucleotide sequence ID" value="NZ_JAAXUX010000003.1"/>
</dbReference>
<proteinExistence type="predicted"/>
<keyword evidence="1" id="KW-0812">Transmembrane</keyword>
<evidence type="ECO:0000313" key="2">
    <source>
        <dbReference type="EMBL" id="KUL25950.1"/>
    </source>
</evidence>
<keyword evidence="1" id="KW-0472">Membrane</keyword>
<feature type="transmembrane region" description="Helical" evidence="1">
    <location>
        <begin position="42"/>
        <end position="59"/>
    </location>
</feature>
<organism evidence="2 3">
    <name type="scientific">Chlorobium limicola</name>
    <dbReference type="NCBI Taxonomy" id="1092"/>
    <lineage>
        <taxon>Bacteria</taxon>
        <taxon>Pseudomonadati</taxon>
        <taxon>Chlorobiota</taxon>
        <taxon>Chlorobiia</taxon>
        <taxon>Chlorobiales</taxon>
        <taxon>Chlorobiaceae</taxon>
        <taxon>Chlorobium/Pelodictyon group</taxon>
        <taxon>Chlorobium</taxon>
    </lineage>
</organism>